<dbReference type="OrthoDB" id="6285445at2759"/>
<protein>
    <recommendedName>
        <fullName evidence="2">Peptidase S1 domain-containing protein</fullName>
    </recommendedName>
</protein>
<reference evidence="5" key="1">
    <citation type="submission" date="2012-12" db="EMBL/GenBank/DDBJ databases">
        <authorList>
            <person name="Hellsten U."/>
            <person name="Grimwood J."/>
            <person name="Chapman J.A."/>
            <person name="Shapiro H."/>
            <person name="Aerts A."/>
            <person name="Otillar R.P."/>
            <person name="Terry A.Y."/>
            <person name="Boore J.L."/>
            <person name="Simakov O."/>
            <person name="Marletaz F."/>
            <person name="Cho S.-J."/>
            <person name="Edsinger-Gonzales E."/>
            <person name="Havlak P."/>
            <person name="Kuo D.-H."/>
            <person name="Larsson T."/>
            <person name="Lv J."/>
            <person name="Arendt D."/>
            <person name="Savage R."/>
            <person name="Osoegawa K."/>
            <person name="de Jong P."/>
            <person name="Lindberg D.R."/>
            <person name="Seaver E.C."/>
            <person name="Weisblat D.A."/>
            <person name="Putnam N.H."/>
            <person name="Grigoriev I.V."/>
            <person name="Rokhsar D.S."/>
        </authorList>
    </citation>
    <scope>NUCLEOTIDE SEQUENCE</scope>
</reference>
<dbReference type="InterPro" id="IPR001254">
    <property type="entry name" value="Trypsin_dom"/>
</dbReference>
<gene>
    <name evidence="4" type="primary">20204832</name>
    <name evidence="3" type="ORF">HELRODRAFT_174120</name>
</gene>
<reference evidence="4" key="3">
    <citation type="submission" date="2015-06" db="UniProtKB">
        <authorList>
            <consortium name="EnsemblMetazoa"/>
        </authorList>
    </citation>
    <scope>IDENTIFICATION</scope>
</reference>
<name>T1F7N3_HELRO</name>
<dbReference type="GeneID" id="20204832"/>
<dbReference type="InterPro" id="IPR018114">
    <property type="entry name" value="TRYPSIN_HIS"/>
</dbReference>
<dbReference type="PANTHER" id="PTHR24252">
    <property type="entry name" value="ACROSIN-RELATED"/>
    <property type="match status" value="1"/>
</dbReference>
<dbReference type="GO" id="GO:0016020">
    <property type="term" value="C:membrane"/>
    <property type="evidence" value="ECO:0007669"/>
    <property type="project" value="InterPro"/>
</dbReference>
<keyword evidence="5" id="KW-1185">Reference proteome</keyword>
<dbReference type="InterPro" id="IPR043504">
    <property type="entry name" value="Peptidase_S1_PA_chymotrypsin"/>
</dbReference>
<dbReference type="GO" id="GO:0004252">
    <property type="term" value="F:serine-type endopeptidase activity"/>
    <property type="evidence" value="ECO:0007669"/>
    <property type="project" value="InterPro"/>
</dbReference>
<organism evidence="4 5">
    <name type="scientific">Helobdella robusta</name>
    <name type="common">Californian leech</name>
    <dbReference type="NCBI Taxonomy" id="6412"/>
    <lineage>
        <taxon>Eukaryota</taxon>
        <taxon>Metazoa</taxon>
        <taxon>Spiralia</taxon>
        <taxon>Lophotrochozoa</taxon>
        <taxon>Annelida</taxon>
        <taxon>Clitellata</taxon>
        <taxon>Hirudinea</taxon>
        <taxon>Rhynchobdellida</taxon>
        <taxon>Glossiphoniidae</taxon>
        <taxon>Helobdella</taxon>
    </lineage>
</organism>
<feature type="domain" description="Peptidase S1" evidence="2">
    <location>
        <begin position="107"/>
        <end position="151"/>
    </location>
</feature>
<dbReference type="Gene3D" id="2.40.10.10">
    <property type="entry name" value="Trypsin-like serine proteases"/>
    <property type="match status" value="1"/>
</dbReference>
<dbReference type="AlphaFoldDB" id="T1F7N3"/>
<evidence type="ECO:0000313" key="4">
    <source>
        <dbReference type="EnsemblMetazoa" id="HelroP174120"/>
    </source>
</evidence>
<evidence type="ECO:0000313" key="3">
    <source>
        <dbReference type="EMBL" id="ESO03221.1"/>
    </source>
</evidence>
<dbReference type="Pfam" id="PF00089">
    <property type="entry name" value="Trypsin"/>
    <property type="match status" value="1"/>
</dbReference>
<dbReference type="InterPro" id="IPR009003">
    <property type="entry name" value="Peptidase_S1_PA"/>
</dbReference>
<dbReference type="Proteomes" id="UP000015101">
    <property type="component" value="Unassembled WGS sequence"/>
</dbReference>
<dbReference type="GO" id="GO:0022904">
    <property type="term" value="P:respiratory electron transport chain"/>
    <property type="evidence" value="ECO:0007669"/>
    <property type="project" value="InterPro"/>
</dbReference>
<dbReference type="EMBL" id="KB096676">
    <property type="protein sequence ID" value="ESO03221.1"/>
    <property type="molecule type" value="Genomic_DNA"/>
</dbReference>
<dbReference type="InParanoid" id="T1F7N3"/>
<dbReference type="InterPro" id="IPR016174">
    <property type="entry name" value="Di-haem_cyt_TM"/>
</dbReference>
<dbReference type="GO" id="GO:0006508">
    <property type="term" value="P:proteolysis"/>
    <property type="evidence" value="ECO:0007669"/>
    <property type="project" value="InterPro"/>
</dbReference>
<dbReference type="STRING" id="6412.T1F7N3"/>
<accession>T1F7N3</accession>
<dbReference type="SUPFAM" id="SSF50494">
    <property type="entry name" value="Trypsin-like serine proteases"/>
    <property type="match status" value="1"/>
</dbReference>
<proteinExistence type="predicted"/>
<dbReference type="EMBL" id="AMQM01004816">
    <property type="status" value="NOT_ANNOTATED_CDS"/>
    <property type="molecule type" value="Genomic_DNA"/>
</dbReference>
<dbReference type="RefSeq" id="XP_009018914.1">
    <property type="nucleotide sequence ID" value="XM_009020666.1"/>
</dbReference>
<reference evidence="3 5" key="2">
    <citation type="journal article" date="2013" name="Nature">
        <title>Insights into bilaterian evolution from three spiralian genomes.</title>
        <authorList>
            <person name="Simakov O."/>
            <person name="Marletaz F."/>
            <person name="Cho S.J."/>
            <person name="Edsinger-Gonzales E."/>
            <person name="Havlak P."/>
            <person name="Hellsten U."/>
            <person name="Kuo D.H."/>
            <person name="Larsson T."/>
            <person name="Lv J."/>
            <person name="Arendt D."/>
            <person name="Savage R."/>
            <person name="Osoegawa K."/>
            <person name="de Jong P."/>
            <person name="Grimwood J."/>
            <person name="Chapman J.A."/>
            <person name="Shapiro H."/>
            <person name="Aerts A."/>
            <person name="Otillar R.P."/>
            <person name="Terry A.Y."/>
            <person name="Boore J.L."/>
            <person name="Grigoriev I.V."/>
            <person name="Lindberg D.R."/>
            <person name="Seaver E.C."/>
            <person name="Weisblat D.A."/>
            <person name="Putnam N.H."/>
            <person name="Rokhsar D.S."/>
        </authorList>
    </citation>
    <scope>NUCLEOTIDE SEQUENCE</scope>
</reference>
<dbReference type="SUPFAM" id="SSF56487">
    <property type="entry name" value="SRCR-like"/>
    <property type="match status" value="1"/>
</dbReference>
<keyword evidence="1" id="KW-1015">Disulfide bond</keyword>
<dbReference type="KEGG" id="hro:HELRODRAFT_174120"/>
<dbReference type="PANTHER" id="PTHR24252:SF7">
    <property type="entry name" value="HYALIN"/>
    <property type="match status" value="1"/>
</dbReference>
<evidence type="ECO:0000256" key="1">
    <source>
        <dbReference type="ARBA" id="ARBA00023157"/>
    </source>
</evidence>
<dbReference type="HOGENOM" id="CLU_1490592_0_0_1"/>
<dbReference type="SUPFAM" id="SSF81342">
    <property type="entry name" value="Transmembrane di-heme cytochromes"/>
    <property type="match status" value="1"/>
</dbReference>
<sequence length="181" mass="20177">MKGVSDYNVCSFGWSDSWSDAVCKYMGFRSANVTKYLLLPIIKFVKLRNDSKPTDANALLSFERTNSCPDKLFVHTSCLSYESVTECKSQSKCGMKKLASALKEPYIVNGDVAAEGAWPWYAQLYYNGTSWCGASIISDQWLLTAAHCLLSVGLSLSMHYVPNVEFAFSSVMHITRDVEYG</sequence>
<dbReference type="CTD" id="20204832"/>
<dbReference type="PROSITE" id="PS00134">
    <property type="entry name" value="TRYPSIN_HIS"/>
    <property type="match status" value="1"/>
</dbReference>
<dbReference type="EnsemblMetazoa" id="HelroT174120">
    <property type="protein sequence ID" value="HelroP174120"/>
    <property type="gene ID" value="HelroG174120"/>
</dbReference>
<dbReference type="InterPro" id="IPR036772">
    <property type="entry name" value="SRCR-like_dom_sf"/>
</dbReference>
<evidence type="ECO:0000313" key="5">
    <source>
        <dbReference type="Proteomes" id="UP000015101"/>
    </source>
</evidence>
<evidence type="ECO:0000259" key="2">
    <source>
        <dbReference type="Pfam" id="PF00089"/>
    </source>
</evidence>
<dbReference type="eggNOG" id="KOG3627">
    <property type="taxonomic scope" value="Eukaryota"/>
</dbReference>